<comment type="caution">
    <text evidence="2">The sequence shown here is derived from an EMBL/GenBank/DDBJ whole genome shotgun (WGS) entry which is preliminary data.</text>
</comment>
<dbReference type="Proteomes" id="UP001501020">
    <property type="component" value="Unassembled WGS sequence"/>
</dbReference>
<gene>
    <name evidence="2" type="ORF">GCM10009727_39300</name>
</gene>
<evidence type="ECO:0000313" key="2">
    <source>
        <dbReference type="EMBL" id="GAA2141599.1"/>
    </source>
</evidence>
<dbReference type="InterPro" id="IPR025745">
    <property type="entry name" value="Mrr-like_N_dom"/>
</dbReference>
<accession>A0ABN2ZFT7</accession>
<keyword evidence="3" id="KW-1185">Reference proteome</keyword>
<sequence>MAVPGYQTPMAPVLRVLAGGRALSRKEILAQVIEMIDLSAEDLSELLPSGDPLVKNRVGWSIGYLKQAGLIAQPRRGIVEITDRGRSIAVKHPDRVTSVRARASSSVTPLVQPSGSASSEVPTACSSWPHIRQWRGSKSRSISWLMGQTPRASLSSAS</sequence>
<organism evidence="2 3">
    <name type="scientific">Actinomadura napierensis</name>
    <dbReference type="NCBI Taxonomy" id="267854"/>
    <lineage>
        <taxon>Bacteria</taxon>
        <taxon>Bacillati</taxon>
        <taxon>Actinomycetota</taxon>
        <taxon>Actinomycetes</taxon>
        <taxon>Streptosporangiales</taxon>
        <taxon>Thermomonosporaceae</taxon>
        <taxon>Actinomadura</taxon>
    </lineage>
</organism>
<reference evidence="2 3" key="1">
    <citation type="journal article" date="2019" name="Int. J. Syst. Evol. Microbiol.">
        <title>The Global Catalogue of Microorganisms (GCM) 10K type strain sequencing project: providing services to taxonomists for standard genome sequencing and annotation.</title>
        <authorList>
            <consortium name="The Broad Institute Genomics Platform"/>
            <consortium name="The Broad Institute Genome Sequencing Center for Infectious Disease"/>
            <person name="Wu L."/>
            <person name="Ma J."/>
        </authorList>
    </citation>
    <scope>NUCLEOTIDE SEQUENCE [LARGE SCALE GENOMIC DNA]</scope>
    <source>
        <strain evidence="2 3">JCM 13850</strain>
    </source>
</reference>
<name>A0ABN2ZFT7_9ACTN</name>
<protein>
    <recommendedName>
        <fullName evidence="1">Restriction system protein Mrr-like N-terminal domain-containing protein</fullName>
    </recommendedName>
</protein>
<dbReference type="Pfam" id="PF14338">
    <property type="entry name" value="Mrr_N"/>
    <property type="match status" value="1"/>
</dbReference>
<evidence type="ECO:0000313" key="3">
    <source>
        <dbReference type="Proteomes" id="UP001501020"/>
    </source>
</evidence>
<proteinExistence type="predicted"/>
<dbReference type="EMBL" id="BAAAMR010000032">
    <property type="protein sequence ID" value="GAA2141599.1"/>
    <property type="molecule type" value="Genomic_DNA"/>
</dbReference>
<feature type="domain" description="Restriction system protein Mrr-like N-terminal" evidence="1">
    <location>
        <begin position="6"/>
        <end position="88"/>
    </location>
</feature>
<evidence type="ECO:0000259" key="1">
    <source>
        <dbReference type="Pfam" id="PF14338"/>
    </source>
</evidence>